<dbReference type="Proteomes" id="UP001054252">
    <property type="component" value="Unassembled WGS sequence"/>
</dbReference>
<dbReference type="PANTHER" id="PTHR42648:SF28">
    <property type="entry name" value="TRANSPOSON-ENCODED PROTEIN WITH RIBONUCLEASE H-LIKE AND RETROVIRUS ZINC FINGER-LIKE DOMAINS"/>
    <property type="match status" value="1"/>
</dbReference>
<reference evidence="5 6" key="1">
    <citation type="journal article" date="2021" name="Commun. Biol.">
        <title>The genome of Shorea leprosula (Dipterocarpaceae) highlights the ecological relevance of drought in aseasonal tropical rainforests.</title>
        <authorList>
            <person name="Ng K.K.S."/>
            <person name="Kobayashi M.J."/>
            <person name="Fawcett J.A."/>
            <person name="Hatakeyama M."/>
            <person name="Paape T."/>
            <person name="Ng C.H."/>
            <person name="Ang C.C."/>
            <person name="Tnah L.H."/>
            <person name="Lee C.T."/>
            <person name="Nishiyama T."/>
            <person name="Sese J."/>
            <person name="O'Brien M.J."/>
            <person name="Copetti D."/>
            <person name="Mohd Noor M.I."/>
            <person name="Ong R.C."/>
            <person name="Putra M."/>
            <person name="Sireger I.Z."/>
            <person name="Indrioko S."/>
            <person name="Kosugi Y."/>
            <person name="Izuno A."/>
            <person name="Isagi Y."/>
            <person name="Lee S.L."/>
            <person name="Shimizu K.K."/>
        </authorList>
    </citation>
    <scope>NUCLEOTIDE SEQUENCE [LARGE SCALE GENOMIC DNA]</scope>
    <source>
        <strain evidence="5">214</strain>
    </source>
</reference>
<dbReference type="GO" id="GO:0015074">
    <property type="term" value="P:DNA integration"/>
    <property type="evidence" value="ECO:0007669"/>
    <property type="project" value="InterPro"/>
</dbReference>
<accession>A0AAV5MVK2</accession>
<dbReference type="InterPro" id="IPR043502">
    <property type="entry name" value="DNA/RNA_pol_sf"/>
</dbReference>
<dbReference type="InterPro" id="IPR001584">
    <property type="entry name" value="Integrase_cat-core"/>
</dbReference>
<feature type="non-terminal residue" evidence="5">
    <location>
        <position position="524"/>
    </location>
</feature>
<dbReference type="Pfam" id="PF07727">
    <property type="entry name" value="RVT_2"/>
    <property type="match status" value="1"/>
</dbReference>
<evidence type="ECO:0000259" key="4">
    <source>
        <dbReference type="PROSITE" id="PS50994"/>
    </source>
</evidence>
<organism evidence="5 6">
    <name type="scientific">Rubroshorea leprosula</name>
    <dbReference type="NCBI Taxonomy" id="152421"/>
    <lineage>
        <taxon>Eukaryota</taxon>
        <taxon>Viridiplantae</taxon>
        <taxon>Streptophyta</taxon>
        <taxon>Embryophyta</taxon>
        <taxon>Tracheophyta</taxon>
        <taxon>Spermatophyta</taxon>
        <taxon>Magnoliopsida</taxon>
        <taxon>eudicotyledons</taxon>
        <taxon>Gunneridae</taxon>
        <taxon>Pentapetalae</taxon>
        <taxon>rosids</taxon>
        <taxon>malvids</taxon>
        <taxon>Malvales</taxon>
        <taxon>Dipterocarpaceae</taxon>
        <taxon>Rubroshorea</taxon>
    </lineage>
</organism>
<sequence length="524" mass="60848">KSQVFKYFQHYHAMVERETGLKLKCLRTDNGGEYTSKEFRDYCSNHGMRHEKTVPGTPQHNGVAERMNRTIVEKVRCMLRMATLPKPFWGKAVNTVVYLINRSPSVPLNFEISEKAWTGKDVGYSHLRVFGCKAFMHVPKEQRSKLDDKAIPCIFVGYGDEEFGYRLWDPKKKKTVRSKDVVFHEHEKINDLKEEKATRSSGEGVEDLTPAKTPSRKITDEEEVQAPEDETEEPTIEEDEAKGEPENFQEVQSHKDKNCWMKAMQEEMNSLQKNNTYELVELPKGRKTLKNKWVFKLKKDGDKIVRYKARLVVKGFSQKKGIDFDEIFSPVVKMSSIRVVLGLAASMNLELEQLDVKTAFLHGDLHEEIYMDQPEGFEEHGKEHMVCKLNKSLYGLKQAPRQWYKKFDSFMMSHGYQRTNADPCVYIRLFPNGNFIILLLYVDDMLILGQDVEKICRLKEELSKSFDMKDLGPAKQILGMAITRDRKAGKLWLSQEKYVERLLERFNMKHAKPVSTPLANHFKL</sequence>
<protein>
    <recommendedName>
        <fullName evidence="4">Integrase catalytic domain-containing protein</fullName>
    </recommendedName>
</protein>
<dbReference type="Gene3D" id="3.30.420.10">
    <property type="entry name" value="Ribonuclease H-like superfamily/Ribonuclease H"/>
    <property type="match status" value="1"/>
</dbReference>
<dbReference type="InterPro" id="IPR039537">
    <property type="entry name" value="Retrotran_Ty1/copia-like"/>
</dbReference>
<comment type="caution">
    <text evidence="5">The sequence shown here is derived from an EMBL/GenBank/DDBJ whole genome shotgun (WGS) entry which is preliminary data.</text>
</comment>
<keyword evidence="1" id="KW-0479">Metal-binding</keyword>
<evidence type="ECO:0000256" key="2">
    <source>
        <dbReference type="ARBA" id="ARBA00022801"/>
    </source>
</evidence>
<dbReference type="SUPFAM" id="SSF53098">
    <property type="entry name" value="Ribonuclease H-like"/>
    <property type="match status" value="1"/>
</dbReference>
<evidence type="ECO:0000313" key="6">
    <source>
        <dbReference type="Proteomes" id="UP001054252"/>
    </source>
</evidence>
<dbReference type="Pfam" id="PF25597">
    <property type="entry name" value="SH3_retrovirus"/>
    <property type="match status" value="1"/>
</dbReference>
<evidence type="ECO:0000256" key="1">
    <source>
        <dbReference type="ARBA" id="ARBA00022723"/>
    </source>
</evidence>
<evidence type="ECO:0000313" key="5">
    <source>
        <dbReference type="EMBL" id="GKV53845.1"/>
    </source>
</evidence>
<dbReference type="InterPro" id="IPR013103">
    <property type="entry name" value="RVT_2"/>
</dbReference>
<dbReference type="PROSITE" id="PS50994">
    <property type="entry name" value="INTEGRASE"/>
    <property type="match status" value="1"/>
</dbReference>
<dbReference type="GO" id="GO:0016787">
    <property type="term" value="F:hydrolase activity"/>
    <property type="evidence" value="ECO:0007669"/>
    <property type="project" value="UniProtKB-KW"/>
</dbReference>
<keyword evidence="2" id="KW-0378">Hydrolase</keyword>
<feature type="compositionally biased region" description="Acidic residues" evidence="3">
    <location>
        <begin position="220"/>
        <end position="241"/>
    </location>
</feature>
<feature type="non-terminal residue" evidence="5">
    <location>
        <position position="1"/>
    </location>
</feature>
<dbReference type="GO" id="GO:0003676">
    <property type="term" value="F:nucleic acid binding"/>
    <property type="evidence" value="ECO:0007669"/>
    <property type="project" value="InterPro"/>
</dbReference>
<keyword evidence="6" id="KW-1185">Reference proteome</keyword>
<dbReference type="EMBL" id="BPVZ01002036">
    <property type="protein sequence ID" value="GKV53845.1"/>
    <property type="molecule type" value="Genomic_DNA"/>
</dbReference>
<dbReference type="InterPro" id="IPR036397">
    <property type="entry name" value="RNaseH_sf"/>
</dbReference>
<dbReference type="InterPro" id="IPR012337">
    <property type="entry name" value="RNaseH-like_sf"/>
</dbReference>
<dbReference type="AlphaFoldDB" id="A0AAV5MVK2"/>
<dbReference type="PANTHER" id="PTHR42648">
    <property type="entry name" value="TRANSPOSASE, PUTATIVE-RELATED"/>
    <property type="match status" value="1"/>
</dbReference>
<proteinExistence type="predicted"/>
<dbReference type="InterPro" id="IPR057670">
    <property type="entry name" value="SH3_retrovirus"/>
</dbReference>
<feature type="region of interest" description="Disordered" evidence="3">
    <location>
        <begin position="190"/>
        <end position="254"/>
    </location>
</feature>
<evidence type="ECO:0000256" key="3">
    <source>
        <dbReference type="SAM" id="MobiDB-lite"/>
    </source>
</evidence>
<dbReference type="GO" id="GO:0046872">
    <property type="term" value="F:metal ion binding"/>
    <property type="evidence" value="ECO:0007669"/>
    <property type="project" value="UniProtKB-KW"/>
</dbReference>
<gene>
    <name evidence="5" type="ORF">SLEP1_g60358</name>
</gene>
<feature type="domain" description="Integrase catalytic" evidence="4">
    <location>
        <begin position="1"/>
        <end position="121"/>
    </location>
</feature>
<dbReference type="SUPFAM" id="SSF56672">
    <property type="entry name" value="DNA/RNA polymerases"/>
    <property type="match status" value="1"/>
</dbReference>
<name>A0AAV5MVK2_9ROSI</name>